<dbReference type="AlphaFoldDB" id="A0A7W6MM46"/>
<dbReference type="EMBL" id="JACIEK010000021">
    <property type="protein sequence ID" value="MBB4000485.1"/>
    <property type="molecule type" value="Genomic_DNA"/>
</dbReference>
<evidence type="ECO:0000313" key="1">
    <source>
        <dbReference type="EMBL" id="MBB4000485.1"/>
    </source>
</evidence>
<keyword evidence="2" id="KW-1185">Reference proteome</keyword>
<proteinExistence type="predicted"/>
<organism evidence="1 2">
    <name type="scientific">Aureimonas pseudogalii</name>
    <dbReference type="NCBI Taxonomy" id="1744844"/>
    <lineage>
        <taxon>Bacteria</taxon>
        <taxon>Pseudomonadati</taxon>
        <taxon>Pseudomonadota</taxon>
        <taxon>Alphaproteobacteria</taxon>
        <taxon>Hyphomicrobiales</taxon>
        <taxon>Aurantimonadaceae</taxon>
        <taxon>Aureimonas</taxon>
    </lineage>
</organism>
<dbReference type="Proteomes" id="UP000542776">
    <property type="component" value="Unassembled WGS sequence"/>
</dbReference>
<accession>A0A7W6MM46</accession>
<comment type="caution">
    <text evidence="1">The sequence shown here is derived from an EMBL/GenBank/DDBJ whole genome shotgun (WGS) entry which is preliminary data.</text>
</comment>
<name>A0A7W6MM46_9HYPH</name>
<sequence length="36" mass="3819">MIGLPEAQGQACGKFLAIDAFRPGNAMILPVSFLLQ</sequence>
<reference evidence="1 2" key="1">
    <citation type="submission" date="2020-08" db="EMBL/GenBank/DDBJ databases">
        <title>Genomic Encyclopedia of Type Strains, Phase IV (KMG-IV): sequencing the most valuable type-strain genomes for metagenomic binning, comparative biology and taxonomic classification.</title>
        <authorList>
            <person name="Goeker M."/>
        </authorList>
    </citation>
    <scope>NUCLEOTIDE SEQUENCE [LARGE SCALE GENOMIC DNA]</scope>
    <source>
        <strain evidence="1 2">DSM 102238</strain>
    </source>
</reference>
<protein>
    <submittedName>
        <fullName evidence="1">Uncharacterized protein</fullName>
    </submittedName>
</protein>
<gene>
    <name evidence="1" type="ORF">GGR04_004363</name>
</gene>
<evidence type="ECO:0000313" key="2">
    <source>
        <dbReference type="Proteomes" id="UP000542776"/>
    </source>
</evidence>